<dbReference type="PROSITE" id="PS50879">
    <property type="entry name" value="RNASE_H_1"/>
    <property type="match status" value="1"/>
</dbReference>
<dbReference type="CDD" id="cd06222">
    <property type="entry name" value="RNase_H_like"/>
    <property type="match status" value="1"/>
</dbReference>
<dbReference type="InterPro" id="IPR012337">
    <property type="entry name" value="RNaseH-like_sf"/>
</dbReference>
<gene>
    <name evidence="3" type="ORF">MTR67_011950</name>
</gene>
<evidence type="ECO:0000313" key="3">
    <source>
        <dbReference type="EMBL" id="WMV18565.1"/>
    </source>
</evidence>
<dbReference type="InterPro" id="IPR002156">
    <property type="entry name" value="RNaseH_domain"/>
</dbReference>
<feature type="domain" description="RNase H type-1" evidence="2">
    <location>
        <begin position="570"/>
        <end position="628"/>
    </location>
</feature>
<dbReference type="Pfam" id="PF00078">
    <property type="entry name" value="RVT_1"/>
    <property type="match status" value="1"/>
</dbReference>
<evidence type="ECO:0000259" key="1">
    <source>
        <dbReference type="PROSITE" id="PS50878"/>
    </source>
</evidence>
<protein>
    <recommendedName>
        <fullName evidence="5">Reverse transcriptase domain-containing protein</fullName>
    </recommendedName>
</protein>
<dbReference type="GO" id="GO:0003676">
    <property type="term" value="F:nucleic acid binding"/>
    <property type="evidence" value="ECO:0007669"/>
    <property type="project" value="InterPro"/>
</dbReference>
<reference evidence="3" key="1">
    <citation type="submission" date="2023-08" db="EMBL/GenBank/DDBJ databases">
        <title>A de novo genome assembly of Solanum verrucosum Schlechtendal, a Mexican diploid species geographically isolated from the other diploid A-genome species in potato relatives.</title>
        <authorList>
            <person name="Hosaka K."/>
        </authorList>
    </citation>
    <scope>NUCLEOTIDE SEQUENCE</scope>
    <source>
        <tissue evidence="3">Young leaves</tissue>
    </source>
</reference>
<dbReference type="InterPro" id="IPR036397">
    <property type="entry name" value="RNaseH_sf"/>
</dbReference>
<dbReference type="GO" id="GO:0004523">
    <property type="term" value="F:RNA-DNA hybrid ribonuclease activity"/>
    <property type="evidence" value="ECO:0007669"/>
    <property type="project" value="InterPro"/>
</dbReference>
<dbReference type="AlphaFoldDB" id="A0AAF0TMH4"/>
<dbReference type="PANTHER" id="PTHR33116:SF82">
    <property type="entry name" value="RNASE H FAMILY PROTEIN"/>
    <property type="match status" value="1"/>
</dbReference>
<evidence type="ECO:0000259" key="2">
    <source>
        <dbReference type="PROSITE" id="PS50879"/>
    </source>
</evidence>
<proteinExistence type="predicted"/>
<feature type="domain" description="Reverse transcriptase" evidence="1">
    <location>
        <begin position="1"/>
        <end position="320"/>
    </location>
</feature>
<keyword evidence="4" id="KW-1185">Reference proteome</keyword>
<dbReference type="InterPro" id="IPR000477">
    <property type="entry name" value="RT_dom"/>
</dbReference>
<dbReference type="InterPro" id="IPR044730">
    <property type="entry name" value="RNase_H-like_dom_plant"/>
</dbReference>
<dbReference type="EMBL" id="CP133614">
    <property type="protein sequence ID" value="WMV18565.1"/>
    <property type="molecule type" value="Genomic_DNA"/>
</dbReference>
<name>A0AAF0TMH4_SOLVR</name>
<organism evidence="3 4">
    <name type="scientific">Solanum verrucosum</name>
    <dbReference type="NCBI Taxonomy" id="315347"/>
    <lineage>
        <taxon>Eukaryota</taxon>
        <taxon>Viridiplantae</taxon>
        <taxon>Streptophyta</taxon>
        <taxon>Embryophyta</taxon>
        <taxon>Tracheophyta</taxon>
        <taxon>Spermatophyta</taxon>
        <taxon>Magnoliopsida</taxon>
        <taxon>eudicotyledons</taxon>
        <taxon>Gunneridae</taxon>
        <taxon>Pentapetalae</taxon>
        <taxon>asterids</taxon>
        <taxon>lamiids</taxon>
        <taxon>Solanales</taxon>
        <taxon>Solanaceae</taxon>
        <taxon>Solanoideae</taxon>
        <taxon>Solaneae</taxon>
        <taxon>Solanum</taxon>
    </lineage>
</organism>
<sequence>MKRLTSTLSKWSKQEYGDIFTKVKEFEETIRKSEKEIMTNNTDALRQKLHQMNATYIRYLKLEEIILKQKTQLQWFQEGDANTKYFHALMRGRRRRLFLHKICIENEVWIQGKEQIAQAACDYYQHQFTGQNDIIDERILQYIPTIITPDQNEMLQAIPNIDELRKVVFAMNPYSAAGPMALGVNFIRQGFFPSTRGLKQGDPLSPALFILGAEVLIRMLNSLHQIPNYKGFFMGPKGPQINHLRFADDVIIFASTDRHSLKLIMETLGEYEHTSGQLINKSKSHFMVPDNTSQDIINNIQECINISQKCSPTTYLGCPLYIGRQKIIYYSHLVEKVSKKVCGWQARILSFGGRITLTKHAIQYIPIHIMAAISPPNTTTKYIEAIIADFFWGRDQDKKKYHWASLDTMSLPCTEGGVGMRRLTDICTTLQYKQWWTFRSKNSLWSQFLKSKYCQRAHPVAKEVDNGQSLIWKYMMRNKIKVEEHIGWTINSESCSFWWDDWLGVGALANYTTGISSLNNATIAHFLTNGKWNERKLRQQWPSQWPEVVNLIEHVVHEVRVISIRWKTPSISNYKLNTDGSALNNPGKIGEGGILRDSNGITVYAFAIPLGEGTNNQAEVQAASYGLN</sequence>
<dbReference type="PROSITE" id="PS50878">
    <property type="entry name" value="RT_POL"/>
    <property type="match status" value="1"/>
</dbReference>
<dbReference type="PANTHER" id="PTHR33116">
    <property type="entry name" value="REVERSE TRANSCRIPTASE ZINC-BINDING DOMAIN-CONTAINING PROTEIN-RELATED-RELATED"/>
    <property type="match status" value="1"/>
</dbReference>
<accession>A0AAF0TMH4</accession>
<evidence type="ECO:0008006" key="5">
    <source>
        <dbReference type="Google" id="ProtNLM"/>
    </source>
</evidence>
<dbReference type="Proteomes" id="UP001234989">
    <property type="component" value="Chromosome 3"/>
</dbReference>
<dbReference type="SUPFAM" id="SSF53098">
    <property type="entry name" value="Ribonuclease H-like"/>
    <property type="match status" value="1"/>
</dbReference>
<dbReference type="Gene3D" id="3.30.420.10">
    <property type="entry name" value="Ribonuclease H-like superfamily/Ribonuclease H"/>
    <property type="match status" value="1"/>
</dbReference>
<evidence type="ECO:0000313" key="4">
    <source>
        <dbReference type="Proteomes" id="UP001234989"/>
    </source>
</evidence>